<proteinExistence type="predicted"/>
<dbReference type="EMBL" id="KT935446">
    <property type="protein sequence ID" value="ALU64950.1"/>
    <property type="molecule type" value="Genomic_DNA"/>
</dbReference>
<protein>
    <submittedName>
        <fullName evidence="1">Uncharacterized protein</fullName>
    </submittedName>
</protein>
<reference evidence="1" key="2">
    <citation type="journal article" date="2016" name="Antimicrob. Agents Chemother.">
        <title>Complete Sequences of Multidrug Resistance Plasmids Bearing rmtD1 and rmtD2 16S rRNA Methyltransferase Genes.</title>
        <authorList>
            <person name="Bueno M.F."/>
            <person name="Francisco G.R."/>
            <person name="de Oliveira Garcia D."/>
            <person name="Doi Y."/>
        </authorList>
    </citation>
    <scope>NUCLEOTIDE SEQUENCE</scope>
    <source>
        <strain evidence="1">Kp2964</strain>
        <plasmid evidence="1">2964TF</plasmid>
    </source>
</reference>
<sequence length="93" mass="10268">MLNKNKFEKVLARVINKNSNRCSVCKKPFSGPCHTFGGLDADSKVQNVGQCCRSNIVDLRHGGVYTTAPVGTDEGERQARELMASHPCARRMM</sequence>
<keyword evidence="1" id="KW-0614">Plasmid</keyword>
<name>A0A0U3AVA8_KLEPN</name>
<dbReference type="AlphaFoldDB" id="A0A0U3AVA8"/>
<evidence type="ECO:0000313" key="1">
    <source>
        <dbReference type="EMBL" id="ALU64950.1"/>
    </source>
</evidence>
<dbReference type="RefSeq" id="WP_011872887.1">
    <property type="nucleotide sequence ID" value="NZ_JAAHBH010000035.1"/>
</dbReference>
<accession>A0A0U3AVA8</accession>
<reference evidence="1" key="1">
    <citation type="submission" date="2015-10" db="EMBL/GenBank/DDBJ databases">
        <authorList>
            <person name="Bueno M.F.C."/>
            <person name="Francisco G.R."/>
            <person name="Doi Y."/>
            <person name="Garcia D.O."/>
        </authorList>
    </citation>
    <scope>NUCLEOTIDE SEQUENCE</scope>
    <source>
        <strain evidence="1">Kp2964</strain>
        <plasmid evidence="1">2964TF</plasmid>
    </source>
</reference>
<geneLocation type="plasmid" evidence="1">
    <name>2964TF</name>
</geneLocation>
<organism evidence="1">
    <name type="scientific">Klebsiella pneumoniae</name>
    <dbReference type="NCBI Taxonomy" id="573"/>
    <lineage>
        <taxon>Bacteria</taxon>
        <taxon>Pseudomonadati</taxon>
        <taxon>Pseudomonadota</taxon>
        <taxon>Gammaproteobacteria</taxon>
        <taxon>Enterobacterales</taxon>
        <taxon>Enterobacteriaceae</taxon>
        <taxon>Klebsiella/Raoultella group</taxon>
        <taxon>Klebsiella</taxon>
        <taxon>Klebsiella pneumoniae complex</taxon>
    </lineage>
</organism>